<feature type="non-terminal residue" evidence="2">
    <location>
        <position position="1"/>
    </location>
</feature>
<gene>
    <name evidence="2" type="ORF">KI387_038087</name>
</gene>
<evidence type="ECO:0000313" key="2">
    <source>
        <dbReference type="EMBL" id="KAH9310176.1"/>
    </source>
</evidence>
<accession>A0AA38KYC6</accession>
<name>A0AA38KYC6_TAXCH</name>
<comment type="caution">
    <text evidence="2">The sequence shown here is derived from an EMBL/GenBank/DDBJ whole genome shotgun (WGS) entry which is preliminary data.</text>
</comment>
<proteinExistence type="predicted"/>
<organism evidence="2 3">
    <name type="scientific">Taxus chinensis</name>
    <name type="common">Chinese yew</name>
    <name type="synonym">Taxus wallichiana var. chinensis</name>
    <dbReference type="NCBI Taxonomy" id="29808"/>
    <lineage>
        <taxon>Eukaryota</taxon>
        <taxon>Viridiplantae</taxon>
        <taxon>Streptophyta</taxon>
        <taxon>Embryophyta</taxon>
        <taxon>Tracheophyta</taxon>
        <taxon>Spermatophyta</taxon>
        <taxon>Pinopsida</taxon>
        <taxon>Pinidae</taxon>
        <taxon>Conifers II</taxon>
        <taxon>Cupressales</taxon>
        <taxon>Taxaceae</taxon>
        <taxon>Taxus</taxon>
    </lineage>
</organism>
<evidence type="ECO:0000313" key="3">
    <source>
        <dbReference type="Proteomes" id="UP000824469"/>
    </source>
</evidence>
<dbReference type="EMBL" id="JAHRHJ020000007">
    <property type="protein sequence ID" value="KAH9310176.1"/>
    <property type="molecule type" value="Genomic_DNA"/>
</dbReference>
<keyword evidence="3" id="KW-1185">Reference proteome</keyword>
<reference evidence="2 3" key="1">
    <citation type="journal article" date="2021" name="Nat. Plants">
        <title>The Taxus genome provides insights into paclitaxel biosynthesis.</title>
        <authorList>
            <person name="Xiong X."/>
            <person name="Gou J."/>
            <person name="Liao Q."/>
            <person name="Li Y."/>
            <person name="Zhou Q."/>
            <person name="Bi G."/>
            <person name="Li C."/>
            <person name="Du R."/>
            <person name="Wang X."/>
            <person name="Sun T."/>
            <person name="Guo L."/>
            <person name="Liang H."/>
            <person name="Lu P."/>
            <person name="Wu Y."/>
            <person name="Zhang Z."/>
            <person name="Ro D.K."/>
            <person name="Shang Y."/>
            <person name="Huang S."/>
            <person name="Yan J."/>
        </authorList>
    </citation>
    <scope>NUCLEOTIDE SEQUENCE [LARGE SCALE GENOMIC DNA]</scope>
    <source>
        <strain evidence="2">Ta-2019</strain>
    </source>
</reference>
<sequence>LPIHIPQCQKKWMNGESKKPKRDQRPLPQPPRIAIPKAGANADAYNDAFLPEAFQHHQKACSSENPAKKAGSGLTSASLSNRLVSKLEFWNSMWY</sequence>
<dbReference type="AlphaFoldDB" id="A0AA38KYC6"/>
<feature type="non-terminal residue" evidence="2">
    <location>
        <position position="95"/>
    </location>
</feature>
<dbReference type="Proteomes" id="UP000824469">
    <property type="component" value="Unassembled WGS sequence"/>
</dbReference>
<evidence type="ECO:0000256" key="1">
    <source>
        <dbReference type="SAM" id="MobiDB-lite"/>
    </source>
</evidence>
<feature type="region of interest" description="Disordered" evidence="1">
    <location>
        <begin position="1"/>
        <end position="35"/>
    </location>
</feature>
<protein>
    <submittedName>
        <fullName evidence="2">Uncharacterized protein</fullName>
    </submittedName>
</protein>